<keyword evidence="4" id="KW-1003">Cell membrane</keyword>
<keyword evidence="8" id="KW-0249">Electron transport</keyword>
<evidence type="ECO:0000313" key="16">
    <source>
        <dbReference type="Proteomes" id="UP001596055"/>
    </source>
</evidence>
<keyword evidence="5" id="KW-0349">Heme</keyword>
<sequence length="181" mass="20103">MQWRNDSTRYGAVAVTAHWVVAATVLGLFVLGTWMVDLTYYHAWYQRGPDLHRSFGILLFLVVLARVAWRLTDSAPDPVSGHSRVEKVMARVAHGALYLLLFVAMGSGYLITTADGSSISVFGWFDVPSVTGNINHLEDIAGSIHYWSTLGLVFLAGLHALGALKHHWVDRDQTLRRMLGL</sequence>
<feature type="transmembrane region" description="Helical" evidence="13">
    <location>
        <begin position="92"/>
        <end position="111"/>
    </location>
</feature>
<dbReference type="SUPFAM" id="SSF81342">
    <property type="entry name" value="Transmembrane di-heme cytochromes"/>
    <property type="match status" value="1"/>
</dbReference>
<feature type="transmembrane region" description="Helical" evidence="13">
    <location>
        <begin position="54"/>
        <end position="71"/>
    </location>
</feature>
<evidence type="ECO:0000256" key="2">
    <source>
        <dbReference type="ARBA" id="ARBA00004651"/>
    </source>
</evidence>
<evidence type="ECO:0000259" key="14">
    <source>
        <dbReference type="Pfam" id="PF01292"/>
    </source>
</evidence>
<evidence type="ECO:0000256" key="1">
    <source>
        <dbReference type="ARBA" id="ARBA00001970"/>
    </source>
</evidence>
<comment type="subcellular location">
    <subcellularLocation>
        <location evidence="2">Cell membrane</location>
        <topology evidence="2">Multi-pass membrane protein</topology>
    </subcellularLocation>
</comment>
<evidence type="ECO:0000256" key="7">
    <source>
        <dbReference type="ARBA" id="ARBA00022723"/>
    </source>
</evidence>
<evidence type="ECO:0000256" key="8">
    <source>
        <dbReference type="ARBA" id="ARBA00022982"/>
    </source>
</evidence>
<organism evidence="15 16">
    <name type="scientific">Marinobacter koreensis</name>
    <dbReference type="NCBI Taxonomy" id="335974"/>
    <lineage>
        <taxon>Bacteria</taxon>
        <taxon>Pseudomonadati</taxon>
        <taxon>Pseudomonadota</taxon>
        <taxon>Gammaproteobacteria</taxon>
        <taxon>Pseudomonadales</taxon>
        <taxon>Marinobacteraceae</taxon>
        <taxon>Marinobacter</taxon>
    </lineage>
</organism>
<dbReference type="PANTHER" id="PTHR30529">
    <property type="entry name" value="CYTOCHROME B561"/>
    <property type="match status" value="1"/>
</dbReference>
<dbReference type="Proteomes" id="UP001596055">
    <property type="component" value="Unassembled WGS sequence"/>
</dbReference>
<evidence type="ECO:0000256" key="6">
    <source>
        <dbReference type="ARBA" id="ARBA00022692"/>
    </source>
</evidence>
<evidence type="ECO:0000256" key="4">
    <source>
        <dbReference type="ARBA" id="ARBA00022475"/>
    </source>
</evidence>
<keyword evidence="16" id="KW-1185">Reference proteome</keyword>
<dbReference type="InterPro" id="IPR016174">
    <property type="entry name" value="Di-haem_cyt_TM"/>
</dbReference>
<gene>
    <name evidence="15" type="ORF">ACFPQA_05865</name>
</gene>
<evidence type="ECO:0000313" key="15">
    <source>
        <dbReference type="EMBL" id="MFC5544565.1"/>
    </source>
</evidence>
<evidence type="ECO:0000256" key="12">
    <source>
        <dbReference type="ARBA" id="ARBA00037975"/>
    </source>
</evidence>
<dbReference type="InterPro" id="IPR011577">
    <property type="entry name" value="Cyt_b561_bac/Ni-Hgenase"/>
</dbReference>
<evidence type="ECO:0000256" key="10">
    <source>
        <dbReference type="ARBA" id="ARBA00023004"/>
    </source>
</evidence>
<evidence type="ECO:0000256" key="5">
    <source>
        <dbReference type="ARBA" id="ARBA00022617"/>
    </source>
</evidence>
<feature type="domain" description="Cytochrome b561 bacterial/Ni-hydrogenase" evidence="14">
    <location>
        <begin position="9"/>
        <end position="180"/>
    </location>
</feature>
<keyword evidence="6 13" id="KW-0812">Transmembrane</keyword>
<protein>
    <submittedName>
        <fullName evidence="15">Cytochrome b</fullName>
    </submittedName>
</protein>
<keyword evidence="3" id="KW-0813">Transport</keyword>
<dbReference type="Gene3D" id="1.20.950.20">
    <property type="entry name" value="Transmembrane di-heme cytochromes, Chain C"/>
    <property type="match status" value="1"/>
</dbReference>
<comment type="caution">
    <text evidence="15">The sequence shown here is derived from an EMBL/GenBank/DDBJ whole genome shotgun (WGS) entry which is preliminary data.</text>
</comment>
<keyword evidence="11 13" id="KW-0472">Membrane</keyword>
<feature type="transmembrane region" description="Helical" evidence="13">
    <location>
        <begin position="12"/>
        <end position="34"/>
    </location>
</feature>
<feature type="transmembrane region" description="Helical" evidence="13">
    <location>
        <begin position="144"/>
        <end position="164"/>
    </location>
</feature>
<proteinExistence type="inferred from homology"/>
<dbReference type="PANTHER" id="PTHR30529:SF1">
    <property type="entry name" value="CYTOCHROME B561 HOMOLOG 2"/>
    <property type="match status" value="1"/>
</dbReference>
<keyword evidence="7" id="KW-0479">Metal-binding</keyword>
<keyword evidence="10" id="KW-0408">Iron</keyword>
<comment type="cofactor">
    <cofactor evidence="1">
        <name>heme b</name>
        <dbReference type="ChEBI" id="CHEBI:60344"/>
    </cofactor>
</comment>
<dbReference type="RefSeq" id="WP_248154382.1">
    <property type="nucleotide sequence ID" value="NZ_JAKZAJ010000001.1"/>
</dbReference>
<evidence type="ECO:0000256" key="3">
    <source>
        <dbReference type="ARBA" id="ARBA00022448"/>
    </source>
</evidence>
<dbReference type="InterPro" id="IPR052168">
    <property type="entry name" value="Cytochrome_b561_oxidase"/>
</dbReference>
<evidence type="ECO:0000256" key="11">
    <source>
        <dbReference type="ARBA" id="ARBA00023136"/>
    </source>
</evidence>
<comment type="similarity">
    <text evidence="12">Belongs to the cytochrome b561 family.</text>
</comment>
<name>A0ABW0RLV8_9GAMM</name>
<reference evidence="16" key="1">
    <citation type="journal article" date="2019" name="Int. J. Syst. Evol. Microbiol.">
        <title>The Global Catalogue of Microorganisms (GCM) 10K type strain sequencing project: providing services to taxonomists for standard genome sequencing and annotation.</title>
        <authorList>
            <consortium name="The Broad Institute Genomics Platform"/>
            <consortium name="The Broad Institute Genome Sequencing Center for Infectious Disease"/>
            <person name="Wu L."/>
            <person name="Ma J."/>
        </authorList>
    </citation>
    <scope>NUCLEOTIDE SEQUENCE [LARGE SCALE GENOMIC DNA]</scope>
    <source>
        <strain evidence="16">CGMCC 4.1799</strain>
    </source>
</reference>
<keyword evidence="9 13" id="KW-1133">Transmembrane helix</keyword>
<dbReference type="EMBL" id="JBHSNL010000001">
    <property type="protein sequence ID" value="MFC5544565.1"/>
    <property type="molecule type" value="Genomic_DNA"/>
</dbReference>
<evidence type="ECO:0000256" key="13">
    <source>
        <dbReference type="SAM" id="Phobius"/>
    </source>
</evidence>
<dbReference type="Pfam" id="PF01292">
    <property type="entry name" value="Ni_hydr_CYTB"/>
    <property type="match status" value="1"/>
</dbReference>
<accession>A0ABW0RLV8</accession>
<evidence type="ECO:0000256" key="9">
    <source>
        <dbReference type="ARBA" id="ARBA00022989"/>
    </source>
</evidence>